<dbReference type="AlphaFoldDB" id="A0A0B6Y226"/>
<gene>
    <name evidence="1" type="primary">ORF8197</name>
</gene>
<reference evidence="1" key="1">
    <citation type="submission" date="2014-12" db="EMBL/GenBank/DDBJ databases">
        <title>Insight into the proteome of Arion vulgaris.</title>
        <authorList>
            <person name="Aradska J."/>
            <person name="Bulat T."/>
            <person name="Smidak R."/>
            <person name="Sarate P."/>
            <person name="Gangsoo J."/>
            <person name="Sialana F."/>
            <person name="Bilban M."/>
            <person name="Lubec G."/>
        </authorList>
    </citation>
    <scope>NUCLEOTIDE SEQUENCE</scope>
    <source>
        <tissue evidence="1">Skin</tissue>
    </source>
</reference>
<proteinExistence type="predicted"/>
<protein>
    <submittedName>
        <fullName evidence="1">Uncharacterized protein</fullName>
    </submittedName>
</protein>
<organism evidence="1">
    <name type="scientific">Arion vulgaris</name>
    <dbReference type="NCBI Taxonomy" id="1028688"/>
    <lineage>
        <taxon>Eukaryota</taxon>
        <taxon>Metazoa</taxon>
        <taxon>Spiralia</taxon>
        <taxon>Lophotrochozoa</taxon>
        <taxon>Mollusca</taxon>
        <taxon>Gastropoda</taxon>
        <taxon>Heterobranchia</taxon>
        <taxon>Euthyneura</taxon>
        <taxon>Panpulmonata</taxon>
        <taxon>Eupulmonata</taxon>
        <taxon>Stylommatophora</taxon>
        <taxon>Helicina</taxon>
        <taxon>Arionoidea</taxon>
        <taxon>Arionidae</taxon>
        <taxon>Arion</taxon>
    </lineage>
</organism>
<accession>A0A0B6Y226</accession>
<name>A0A0B6Y226_9EUPU</name>
<sequence length="62" mass="7332">MCNFKLLKTLYRFNTNCVPSMDYTPIAVPIQQAITEPLNDISRINIHVLIYHRDQVLEPWED</sequence>
<evidence type="ECO:0000313" key="1">
    <source>
        <dbReference type="EMBL" id="CEK49570.1"/>
    </source>
</evidence>
<dbReference type="EMBL" id="HACG01002705">
    <property type="protein sequence ID" value="CEK49570.1"/>
    <property type="molecule type" value="Transcribed_RNA"/>
</dbReference>